<dbReference type="InterPro" id="IPR004026">
    <property type="entry name" value="Ada_DNA_repair_Zn-bd"/>
</dbReference>
<dbReference type="GO" id="GO:0006355">
    <property type="term" value="P:regulation of DNA-templated transcription"/>
    <property type="evidence" value="ECO:0007669"/>
    <property type="project" value="InterPro"/>
</dbReference>
<comment type="caution">
    <text evidence="3">The sequence shown here is derived from an EMBL/GenBank/DDBJ whole genome shotgun (WGS) entry which is preliminary data.</text>
</comment>
<dbReference type="Pfam" id="PF02805">
    <property type="entry name" value="Ada_Zn_binding"/>
    <property type="match status" value="1"/>
</dbReference>
<evidence type="ECO:0000259" key="2">
    <source>
        <dbReference type="Pfam" id="PF02805"/>
    </source>
</evidence>
<dbReference type="GO" id="GO:0008168">
    <property type="term" value="F:methyltransferase activity"/>
    <property type="evidence" value="ECO:0007669"/>
    <property type="project" value="InterPro"/>
</dbReference>
<dbReference type="Proteomes" id="UP000265798">
    <property type="component" value="Unassembled WGS sequence"/>
</dbReference>
<gene>
    <name evidence="3" type="ORF">DLM75_04635</name>
</gene>
<dbReference type="GO" id="GO:0006281">
    <property type="term" value="P:DNA repair"/>
    <property type="evidence" value="ECO:0007669"/>
    <property type="project" value="InterPro"/>
</dbReference>
<dbReference type="Gene3D" id="3.40.10.10">
    <property type="entry name" value="DNA Methylphosphotriester Repair Domain"/>
    <property type="match status" value="1"/>
</dbReference>
<dbReference type="AlphaFoldDB" id="A0A396ZGZ1"/>
<dbReference type="InterPro" id="IPR035451">
    <property type="entry name" value="Ada-like_dom_sf"/>
</dbReference>
<evidence type="ECO:0000313" key="3">
    <source>
        <dbReference type="EMBL" id="RHX93194.1"/>
    </source>
</evidence>
<name>A0A396ZGZ1_9LEPT</name>
<proteinExistence type="predicted"/>
<protein>
    <submittedName>
        <fullName evidence="3">Metal-binding protein</fullName>
    </submittedName>
</protein>
<dbReference type="OrthoDB" id="9783680at2"/>
<keyword evidence="1" id="KW-0010">Activator</keyword>
<dbReference type="EMBL" id="QHCT01000001">
    <property type="protein sequence ID" value="RHX93194.1"/>
    <property type="molecule type" value="Genomic_DNA"/>
</dbReference>
<dbReference type="GO" id="GO:0008270">
    <property type="term" value="F:zinc ion binding"/>
    <property type="evidence" value="ECO:0007669"/>
    <property type="project" value="InterPro"/>
</dbReference>
<dbReference type="SUPFAM" id="SSF57884">
    <property type="entry name" value="Ada DNA repair protein, N-terminal domain (N-Ada 10)"/>
    <property type="match status" value="1"/>
</dbReference>
<evidence type="ECO:0000256" key="1">
    <source>
        <dbReference type="ARBA" id="ARBA00023159"/>
    </source>
</evidence>
<evidence type="ECO:0000313" key="4">
    <source>
        <dbReference type="Proteomes" id="UP000265798"/>
    </source>
</evidence>
<organism evidence="3 4">
    <name type="scientific">Leptospira stimsonii</name>
    <dbReference type="NCBI Taxonomy" id="2202203"/>
    <lineage>
        <taxon>Bacteria</taxon>
        <taxon>Pseudomonadati</taxon>
        <taxon>Spirochaetota</taxon>
        <taxon>Spirochaetia</taxon>
        <taxon>Leptospirales</taxon>
        <taxon>Leptospiraceae</taxon>
        <taxon>Leptospira</taxon>
    </lineage>
</organism>
<feature type="domain" description="Ada DNA repair metal-binding" evidence="2">
    <location>
        <begin position="24"/>
        <end position="69"/>
    </location>
</feature>
<reference evidence="4" key="1">
    <citation type="submission" date="2018-05" db="EMBL/GenBank/DDBJ databases">
        <title>Leptospira yasudae sp. nov. and Leptospira stimsonii sp. nov., two pathogenic species of the genus Leptospira isolated from environmental sources.</title>
        <authorList>
            <person name="Casanovas-Massana A."/>
            <person name="Hamond C."/>
            <person name="Santos L.A."/>
            <person name="Hacker K.P."/>
            <person name="Balassiano I."/>
            <person name="Medeiros M.A."/>
            <person name="Reis M.G."/>
            <person name="Ko A.I."/>
            <person name="Wunder E.A."/>
        </authorList>
    </citation>
    <scope>NUCLEOTIDE SEQUENCE [LARGE SCALE GENOMIC DNA]</scope>
    <source>
        <strain evidence="4">Yale</strain>
    </source>
</reference>
<accession>A0A396ZGZ1</accession>
<sequence length="95" mass="11390">MILHIQIDEKLLRKEIRNLNIQYGGNLRLKIYGKLHCSSGKKMKKENRVFFTSRKNAEQNGFRPCGHCMKEEYRIWKNQFFQNGMEARIQGTRSR</sequence>
<dbReference type="GO" id="GO:0003677">
    <property type="term" value="F:DNA binding"/>
    <property type="evidence" value="ECO:0007669"/>
    <property type="project" value="InterPro"/>
</dbReference>